<gene>
    <name evidence="2" type="ORF">STAS_35712</name>
</gene>
<dbReference type="AlphaFoldDB" id="A0A5A7RLL2"/>
<keyword evidence="2" id="KW-0808">Transferase</keyword>
<dbReference type="EMBL" id="BKCP01013736">
    <property type="protein sequence ID" value="GER57876.1"/>
    <property type="molecule type" value="Genomic_DNA"/>
</dbReference>
<dbReference type="Proteomes" id="UP000325081">
    <property type="component" value="Unassembled WGS sequence"/>
</dbReference>
<evidence type="ECO:0000313" key="3">
    <source>
        <dbReference type="Proteomes" id="UP000325081"/>
    </source>
</evidence>
<feature type="region of interest" description="Disordered" evidence="1">
    <location>
        <begin position="81"/>
        <end position="102"/>
    </location>
</feature>
<keyword evidence="2" id="KW-0418">Kinase</keyword>
<comment type="caution">
    <text evidence="2">The sequence shown here is derived from an EMBL/GenBank/DDBJ whole genome shotgun (WGS) entry which is preliminary data.</text>
</comment>
<accession>A0A5A7RLL2</accession>
<organism evidence="2 3">
    <name type="scientific">Striga asiatica</name>
    <name type="common">Asiatic witchweed</name>
    <name type="synonym">Buchnera asiatica</name>
    <dbReference type="NCBI Taxonomy" id="4170"/>
    <lineage>
        <taxon>Eukaryota</taxon>
        <taxon>Viridiplantae</taxon>
        <taxon>Streptophyta</taxon>
        <taxon>Embryophyta</taxon>
        <taxon>Tracheophyta</taxon>
        <taxon>Spermatophyta</taxon>
        <taxon>Magnoliopsida</taxon>
        <taxon>eudicotyledons</taxon>
        <taxon>Gunneridae</taxon>
        <taxon>Pentapetalae</taxon>
        <taxon>asterids</taxon>
        <taxon>lamiids</taxon>
        <taxon>Lamiales</taxon>
        <taxon>Orobanchaceae</taxon>
        <taxon>Buchnereae</taxon>
        <taxon>Striga</taxon>
    </lineage>
</organism>
<reference evidence="3" key="1">
    <citation type="journal article" date="2019" name="Curr. Biol.">
        <title>Genome Sequence of Striga asiatica Provides Insight into the Evolution of Plant Parasitism.</title>
        <authorList>
            <person name="Yoshida S."/>
            <person name="Kim S."/>
            <person name="Wafula E.K."/>
            <person name="Tanskanen J."/>
            <person name="Kim Y.M."/>
            <person name="Honaas L."/>
            <person name="Yang Z."/>
            <person name="Spallek T."/>
            <person name="Conn C.E."/>
            <person name="Ichihashi Y."/>
            <person name="Cheong K."/>
            <person name="Cui S."/>
            <person name="Der J.P."/>
            <person name="Gundlach H."/>
            <person name="Jiao Y."/>
            <person name="Hori C."/>
            <person name="Ishida J.K."/>
            <person name="Kasahara H."/>
            <person name="Kiba T."/>
            <person name="Kim M.S."/>
            <person name="Koo N."/>
            <person name="Laohavisit A."/>
            <person name="Lee Y.H."/>
            <person name="Lumba S."/>
            <person name="McCourt P."/>
            <person name="Mortimer J.C."/>
            <person name="Mutuku J.M."/>
            <person name="Nomura T."/>
            <person name="Sasaki-Sekimoto Y."/>
            <person name="Seto Y."/>
            <person name="Wang Y."/>
            <person name="Wakatake T."/>
            <person name="Sakakibara H."/>
            <person name="Demura T."/>
            <person name="Yamaguchi S."/>
            <person name="Yoneyama K."/>
            <person name="Manabe R.I."/>
            <person name="Nelson D.C."/>
            <person name="Schulman A.H."/>
            <person name="Timko M.P."/>
            <person name="dePamphilis C.W."/>
            <person name="Choi D."/>
            <person name="Shirasu K."/>
        </authorList>
    </citation>
    <scope>NUCLEOTIDE SEQUENCE [LARGE SCALE GENOMIC DNA]</scope>
    <source>
        <strain evidence="3">cv. UVA1</strain>
    </source>
</reference>
<evidence type="ECO:0000313" key="2">
    <source>
        <dbReference type="EMBL" id="GER57876.1"/>
    </source>
</evidence>
<evidence type="ECO:0000256" key="1">
    <source>
        <dbReference type="SAM" id="MobiDB-lite"/>
    </source>
</evidence>
<proteinExistence type="predicted"/>
<dbReference type="GO" id="GO:0016301">
    <property type="term" value="F:kinase activity"/>
    <property type="evidence" value="ECO:0007669"/>
    <property type="project" value="UniProtKB-KW"/>
</dbReference>
<keyword evidence="3" id="KW-1185">Reference proteome</keyword>
<protein>
    <submittedName>
        <fullName evidence="2">FGGY family of carbohydrate kinase</fullName>
    </submittedName>
</protein>
<sequence length="155" mass="18089">MDSRMESMMVARLVGGLVNSERGAVNCGRHGSSSRTEAAAEAWRSWFTGNHACEELRRRLEELEPLITTISSIVRPLTPSLKPRSSHLEPGQPRKSHMIQNHIAPKRLQDRLKTNMVHILGIRRYHFYFNNYSYILLLRRFFLKEEKRQETSKNK</sequence>
<name>A0A5A7RLL2_STRAF</name>